<feature type="compositionally biased region" description="Basic and acidic residues" evidence="3">
    <location>
        <begin position="1138"/>
        <end position="1150"/>
    </location>
</feature>
<feature type="repeat" description="ANK" evidence="2">
    <location>
        <begin position="906"/>
        <end position="938"/>
    </location>
</feature>
<dbReference type="PANTHER" id="PTHR10039:SF16">
    <property type="entry name" value="GPI INOSITOL-DEACYLASE"/>
    <property type="match status" value="1"/>
</dbReference>
<dbReference type="AlphaFoldDB" id="A0AA35LXF8"/>
<feature type="repeat" description="ANK" evidence="2">
    <location>
        <begin position="636"/>
        <end position="668"/>
    </location>
</feature>
<dbReference type="SUPFAM" id="SSF48403">
    <property type="entry name" value="Ankyrin repeat"/>
    <property type="match status" value="2"/>
</dbReference>
<feature type="repeat" description="ANK" evidence="2">
    <location>
        <begin position="838"/>
        <end position="870"/>
    </location>
</feature>
<evidence type="ECO:0000256" key="1">
    <source>
        <dbReference type="ARBA" id="ARBA00022737"/>
    </source>
</evidence>
<dbReference type="Gene3D" id="1.25.40.20">
    <property type="entry name" value="Ankyrin repeat-containing domain"/>
    <property type="match status" value="3"/>
</dbReference>
<comment type="caution">
    <text evidence="5">The sequence shown here is derived from an EMBL/GenBank/DDBJ whole genome shotgun (WGS) entry which is preliminary data.</text>
</comment>
<sequence length="1236" mass="138012">MAQSAVSCWQAAFAQLPPDIQRALDSIQKNNPTSSSSSAEIDSIVSLSRAKQAQCESKQWVVKIGSRQVNVRHAFSRMADWLDKFKAFGDMAMNVDPVHAALPWAAFRFILQSFITEREQMGYIVAIMEDAARLVHHGRVFESLYLGAGSRLQDPIGQEPLDDLRNDTVELYVAILDGLSFCCSQLQKHTILRVGSALLKPEDAKKASEQLHNRWVKLKEQAQKCDSLRILQISDKIQRHLPNVFSTLDKILVKMQNQERIKILKMISATPYRGHHIDIQERRTKGTGEWILQTDEFQQWQAWETSSITLLYGAPGAGKTFLTSRVIDHVEQMPELEGFAYFHCKRDEEERSQPVSILRSLVRQLSSTFQRSEEIHQEVQTLATNMELQALTFSVGLCRRILSKLISSYRNTTIILDALDECNMDKRSHLMDCLSQLIDQQSNVKIFISSRKDADIIRHFESQPIIEIHATDNQHDIESFVKAELARDKRWDSLEPELKDKVISTLHRMSRGMFQWAALQVQHLTQLTFWSESIIEDRLGKLPRTLEKAYDEIWQMILLKDGIESRLGKRAISWVLCSPIPLTTEELSIAIKIDSDGFQSTFSSALRVICDSGMTWVLEEWCKNNYSVDVNSCDGHNQSLLSLAANRGHDELCRFLLRKGADIRRGSRNPLIEACANGHEATVRVLIEAGATINKVYSWDGGVSESQTPIQVAISTGEHPAVVRLLLDHQADANLRNLAGATALDIAMLNGRKATIPLLLQHGARLGHSSLALVGAAQHNMTDWVEKCIDGGADVNGYFHEHSTALIFASFYGSLEAIEKLVELGAEVNLIQESTHLNGETALMSAAREGQLGSIKLLLSKGANPNIHGQEKSPLIEAIRYSSTPVHCLEALLDAGANVNFVSRTSGTTALVRAVQGSSPDKLRTLLRAGADPNLGTIIFSPFTSGSSPLATALGYGHYFDENAKDNIPRILLEAGADPNHNNGFSNCLCTVAAEHGYDERVWRRLIELGADPTLTFKEGPGSALATAALLCNIPFCRFLLSSEMGVDPNTRLHGFFDSALLAAIRGEELKDERLRIQSKWPISEASHEVHFSEDKVKDQFDEDFEDSLKQTLDNLSRDRLDEIFDRTGTRPLELYDEGSHENLDDRSDATEDTTEYYPECNPEYTIEYGSNVIDILLRSGADIPMPIYRALGPGIPDLQLWGGREQLANTTLYTHIGGRTTTHFCIPQALEPGQT</sequence>
<evidence type="ECO:0000313" key="6">
    <source>
        <dbReference type="Proteomes" id="UP001160390"/>
    </source>
</evidence>
<dbReference type="SMART" id="SM00248">
    <property type="entry name" value="ANK"/>
    <property type="match status" value="9"/>
</dbReference>
<dbReference type="PROSITE" id="PS50297">
    <property type="entry name" value="ANK_REP_REGION"/>
    <property type="match status" value="4"/>
</dbReference>
<dbReference type="InterPro" id="IPR027417">
    <property type="entry name" value="P-loop_NTPase"/>
</dbReference>
<evidence type="ECO:0000313" key="5">
    <source>
        <dbReference type="EMBL" id="CAI6084700.1"/>
    </source>
</evidence>
<keyword evidence="1" id="KW-0677">Repeat</keyword>
<proteinExistence type="predicted"/>
<feature type="repeat" description="ANK" evidence="2">
    <location>
        <begin position="739"/>
        <end position="771"/>
    </location>
</feature>
<evidence type="ECO:0000259" key="4">
    <source>
        <dbReference type="Pfam" id="PF24883"/>
    </source>
</evidence>
<feature type="repeat" description="ANK" evidence="2">
    <location>
        <begin position="705"/>
        <end position="738"/>
    </location>
</feature>
<dbReference type="InterPro" id="IPR056884">
    <property type="entry name" value="NPHP3-like_N"/>
</dbReference>
<keyword evidence="6" id="KW-1185">Reference proteome</keyword>
<evidence type="ECO:0000256" key="3">
    <source>
        <dbReference type="SAM" id="MobiDB-lite"/>
    </source>
</evidence>
<feature type="repeat" description="ANK" evidence="2">
    <location>
        <begin position="801"/>
        <end position="833"/>
    </location>
</feature>
<feature type="domain" description="Nephrocystin 3-like N-terminal" evidence="4">
    <location>
        <begin position="286"/>
        <end position="451"/>
    </location>
</feature>
<protein>
    <recommendedName>
        <fullName evidence="4">Nephrocystin 3-like N-terminal domain-containing protein</fullName>
    </recommendedName>
</protein>
<dbReference type="Gene3D" id="3.40.50.300">
    <property type="entry name" value="P-loop containing nucleotide triphosphate hydrolases"/>
    <property type="match status" value="1"/>
</dbReference>
<gene>
    <name evidence="5" type="ORF">CCHLO57077_00005004</name>
</gene>
<name>A0AA35LXF8_9HYPO</name>
<dbReference type="SUPFAM" id="SSF52540">
    <property type="entry name" value="P-loop containing nucleoside triphosphate hydrolases"/>
    <property type="match status" value="1"/>
</dbReference>
<dbReference type="Pfam" id="PF12796">
    <property type="entry name" value="Ank_2"/>
    <property type="match status" value="3"/>
</dbReference>
<dbReference type="EMBL" id="CABFNP030000754">
    <property type="protein sequence ID" value="CAI6084700.1"/>
    <property type="molecule type" value="Genomic_DNA"/>
</dbReference>
<feature type="region of interest" description="Disordered" evidence="3">
    <location>
        <begin position="1138"/>
        <end position="1157"/>
    </location>
</feature>
<organism evidence="5 6">
    <name type="scientific">Clonostachys chloroleuca</name>
    <dbReference type="NCBI Taxonomy" id="1926264"/>
    <lineage>
        <taxon>Eukaryota</taxon>
        <taxon>Fungi</taxon>
        <taxon>Dikarya</taxon>
        <taxon>Ascomycota</taxon>
        <taxon>Pezizomycotina</taxon>
        <taxon>Sordariomycetes</taxon>
        <taxon>Hypocreomycetidae</taxon>
        <taxon>Hypocreales</taxon>
        <taxon>Bionectriaceae</taxon>
        <taxon>Clonostachys</taxon>
    </lineage>
</organism>
<feature type="repeat" description="ANK" evidence="2">
    <location>
        <begin position="945"/>
        <end position="984"/>
    </location>
</feature>
<reference evidence="5" key="1">
    <citation type="submission" date="2023-01" db="EMBL/GenBank/DDBJ databases">
        <authorList>
            <person name="Piombo E."/>
        </authorList>
    </citation>
    <scope>NUCLEOTIDE SEQUENCE</scope>
</reference>
<feature type="repeat" description="ANK" evidence="2">
    <location>
        <begin position="666"/>
        <end position="698"/>
    </location>
</feature>
<dbReference type="PROSITE" id="PS50088">
    <property type="entry name" value="ANK_REPEAT"/>
    <property type="match status" value="9"/>
</dbReference>
<keyword evidence="2" id="KW-0040">ANK repeat</keyword>
<dbReference type="InterPro" id="IPR036770">
    <property type="entry name" value="Ankyrin_rpt-contain_sf"/>
</dbReference>
<feature type="repeat" description="ANK" evidence="2">
    <location>
        <begin position="870"/>
        <end position="904"/>
    </location>
</feature>
<accession>A0AA35LXF8</accession>
<dbReference type="Pfam" id="PF24883">
    <property type="entry name" value="NPHP3_N"/>
    <property type="match status" value="1"/>
</dbReference>
<dbReference type="PANTHER" id="PTHR10039">
    <property type="entry name" value="AMELOGENIN"/>
    <property type="match status" value="1"/>
</dbReference>
<dbReference type="Proteomes" id="UP001160390">
    <property type="component" value="Unassembled WGS sequence"/>
</dbReference>
<evidence type="ECO:0000256" key="2">
    <source>
        <dbReference type="PROSITE-ProRule" id="PRU00023"/>
    </source>
</evidence>
<dbReference type="InterPro" id="IPR002110">
    <property type="entry name" value="Ankyrin_rpt"/>
</dbReference>